<dbReference type="EMBL" id="PCWN01000007">
    <property type="protein sequence ID" value="PIR03959.1"/>
    <property type="molecule type" value="Genomic_DNA"/>
</dbReference>
<reference evidence="1 2" key="1">
    <citation type="submission" date="2017-09" db="EMBL/GenBank/DDBJ databases">
        <title>Depth-based differentiation of microbial function through sediment-hosted aquifers and enrichment of novel symbionts in the deep terrestrial subsurface.</title>
        <authorList>
            <person name="Probst A.J."/>
            <person name="Ladd B."/>
            <person name="Jarett J.K."/>
            <person name="Geller-Mcgrath D.E."/>
            <person name="Sieber C.M."/>
            <person name="Emerson J.B."/>
            <person name="Anantharaman K."/>
            <person name="Thomas B.C."/>
            <person name="Malmstrom R."/>
            <person name="Stieglmeier M."/>
            <person name="Klingl A."/>
            <person name="Woyke T."/>
            <person name="Ryan C.M."/>
            <person name="Banfield J.F."/>
        </authorList>
    </citation>
    <scope>NUCLEOTIDE SEQUENCE [LARGE SCALE GENOMIC DNA]</scope>
    <source>
        <strain evidence="1">CG11_big_fil_rev_8_21_14_0_20_39_34</strain>
    </source>
</reference>
<dbReference type="PANTHER" id="PTHR11220">
    <property type="entry name" value="HEME-BINDING PROTEIN-RELATED"/>
    <property type="match status" value="1"/>
</dbReference>
<dbReference type="AlphaFoldDB" id="A0A2H0N4X4"/>
<protein>
    <submittedName>
        <fullName evidence="1">SOUL heme-binding protein</fullName>
    </submittedName>
</protein>
<dbReference type="InterPro" id="IPR011256">
    <property type="entry name" value="Reg_factor_effector_dom_sf"/>
</dbReference>
<evidence type="ECO:0000313" key="1">
    <source>
        <dbReference type="EMBL" id="PIR03959.1"/>
    </source>
</evidence>
<dbReference type="Proteomes" id="UP000229600">
    <property type="component" value="Unassembled WGS sequence"/>
</dbReference>
<accession>A0A2H0N4X4</accession>
<evidence type="ECO:0000313" key="2">
    <source>
        <dbReference type="Proteomes" id="UP000229600"/>
    </source>
</evidence>
<comment type="caution">
    <text evidence="1">The sequence shown here is derived from an EMBL/GenBank/DDBJ whole genome shotgun (WGS) entry which is preliminary data.</text>
</comment>
<dbReference type="Pfam" id="PF04832">
    <property type="entry name" value="SOUL"/>
    <property type="match status" value="1"/>
</dbReference>
<dbReference type="SUPFAM" id="SSF55136">
    <property type="entry name" value="Probable bacterial effector-binding domain"/>
    <property type="match status" value="1"/>
</dbReference>
<sequence>MPKKLFSNHKKKNMLRIIAIIAVALFLVWVAVGYFGSRVERLSYKILSSDKEYEIRELPEHIIAETMVSGNFDDASGEAFNILAGYIFGNNKKNQSISMTSPVIENESEKISMTAPVIESEPEKIAMTAPVVEQNSGTNQKVFSFVMPAKYTMETLPEPLDERITIKKVESKKIAALIFSGFYSEKKINEKKQLLKQYMDRDGLEYSTVSWAGYNPPWTPPFMRRLEVWAELK</sequence>
<dbReference type="InterPro" id="IPR006917">
    <property type="entry name" value="SOUL_heme-bd"/>
</dbReference>
<dbReference type="PANTHER" id="PTHR11220:SF58">
    <property type="entry name" value="SOUL HEME-BINDING FAMILY PROTEIN"/>
    <property type="match status" value="1"/>
</dbReference>
<gene>
    <name evidence="1" type="ORF">COV59_02130</name>
</gene>
<organism evidence="1 2">
    <name type="scientific">Candidatus Magasanikbacteria bacterium CG11_big_fil_rev_8_21_14_0_20_39_34</name>
    <dbReference type="NCBI Taxonomy" id="1974653"/>
    <lineage>
        <taxon>Bacteria</taxon>
        <taxon>Candidatus Magasanikiibacteriota</taxon>
    </lineage>
</organism>
<proteinExistence type="predicted"/>
<name>A0A2H0N4X4_9BACT</name>
<dbReference type="Gene3D" id="3.20.80.10">
    <property type="entry name" value="Regulatory factor, effector binding domain"/>
    <property type="match status" value="1"/>
</dbReference>